<evidence type="ECO:0000256" key="8">
    <source>
        <dbReference type="ARBA" id="ARBA00022833"/>
    </source>
</evidence>
<accession>A0A8X8ADW8</accession>
<dbReference type="AlphaFoldDB" id="A0A8X8ADW8"/>
<evidence type="ECO:0000259" key="10">
    <source>
        <dbReference type="SMART" id="SM00184"/>
    </source>
</evidence>
<evidence type="ECO:0000256" key="6">
    <source>
        <dbReference type="ARBA" id="ARBA00022771"/>
    </source>
</evidence>
<keyword evidence="5" id="KW-0479">Metal-binding</keyword>
<gene>
    <name evidence="11" type="ORF">POTOM_015648</name>
</gene>
<dbReference type="GO" id="GO:0061630">
    <property type="term" value="F:ubiquitin protein ligase activity"/>
    <property type="evidence" value="ECO:0007669"/>
    <property type="project" value="UniProtKB-EC"/>
</dbReference>
<evidence type="ECO:0000256" key="5">
    <source>
        <dbReference type="ARBA" id="ARBA00022723"/>
    </source>
</evidence>
<keyword evidence="6" id="KW-0863">Zinc-finger</keyword>
<dbReference type="EC" id="2.3.2.27" evidence="3"/>
<dbReference type="InterPro" id="IPR024766">
    <property type="entry name" value="Znf_RING_H2"/>
</dbReference>
<dbReference type="EMBL" id="JAAWWB010000007">
    <property type="protein sequence ID" value="KAG6779275.1"/>
    <property type="molecule type" value="Genomic_DNA"/>
</dbReference>
<dbReference type="InterPro" id="IPR001841">
    <property type="entry name" value="Znf_RING"/>
</dbReference>
<comment type="pathway">
    <text evidence="2">Protein modification; protein ubiquitination.</text>
</comment>
<feature type="domain" description="RING-type" evidence="10">
    <location>
        <begin position="177"/>
        <end position="260"/>
    </location>
</feature>
<name>A0A8X8ADW8_POPTO</name>
<dbReference type="PANTHER" id="PTHR46463:SF86">
    <property type="entry name" value="RING-TYPE DOMAIN-CONTAINING PROTEIN"/>
    <property type="match status" value="1"/>
</dbReference>
<evidence type="ECO:0000313" key="11">
    <source>
        <dbReference type="EMBL" id="KAG6779275.1"/>
    </source>
</evidence>
<keyword evidence="12" id="KW-1185">Reference proteome</keyword>
<evidence type="ECO:0000256" key="7">
    <source>
        <dbReference type="ARBA" id="ARBA00022786"/>
    </source>
</evidence>
<reference evidence="11" key="1">
    <citation type="journal article" date="2020" name="bioRxiv">
        <title>Hybrid origin of Populus tomentosa Carr. identified through genome sequencing and phylogenomic analysis.</title>
        <authorList>
            <person name="An X."/>
            <person name="Gao K."/>
            <person name="Chen Z."/>
            <person name="Li J."/>
            <person name="Yang X."/>
            <person name="Yang X."/>
            <person name="Zhou J."/>
            <person name="Guo T."/>
            <person name="Zhao T."/>
            <person name="Huang S."/>
            <person name="Miao D."/>
            <person name="Khan W.U."/>
            <person name="Rao P."/>
            <person name="Ye M."/>
            <person name="Lei B."/>
            <person name="Liao W."/>
            <person name="Wang J."/>
            <person name="Ji L."/>
            <person name="Li Y."/>
            <person name="Guo B."/>
            <person name="Mustafa N.S."/>
            <person name="Li S."/>
            <person name="Yun Q."/>
            <person name="Keller S.R."/>
            <person name="Mao J."/>
            <person name="Zhang R."/>
            <person name="Strauss S.H."/>
        </authorList>
    </citation>
    <scope>NUCLEOTIDE SEQUENCE</scope>
    <source>
        <strain evidence="11">GM15</strain>
        <tissue evidence="11">Leaf</tissue>
    </source>
</reference>
<evidence type="ECO:0000256" key="2">
    <source>
        <dbReference type="ARBA" id="ARBA00004906"/>
    </source>
</evidence>
<dbReference type="Proteomes" id="UP000886885">
    <property type="component" value="Chromosome 4A"/>
</dbReference>
<protein>
    <recommendedName>
        <fullName evidence="3">RING-type E3 ubiquitin transferase</fullName>
        <ecNumber evidence="3">2.3.2.27</ecNumber>
    </recommendedName>
</protein>
<feature type="region of interest" description="Disordered" evidence="9">
    <location>
        <begin position="102"/>
        <end position="154"/>
    </location>
</feature>
<comment type="catalytic activity">
    <reaction evidence="1">
        <text>S-ubiquitinyl-[E2 ubiquitin-conjugating enzyme]-L-cysteine + [acceptor protein]-L-lysine = [E2 ubiquitin-conjugating enzyme]-L-cysteine + N(6)-ubiquitinyl-[acceptor protein]-L-lysine.</text>
        <dbReference type="EC" id="2.3.2.27"/>
    </reaction>
</comment>
<dbReference type="PANTHER" id="PTHR46463">
    <property type="entry name" value="ZINC FINGER, RING/FYVE/PHD-TYPE"/>
    <property type="match status" value="1"/>
</dbReference>
<evidence type="ECO:0000256" key="3">
    <source>
        <dbReference type="ARBA" id="ARBA00012483"/>
    </source>
</evidence>
<evidence type="ECO:0000256" key="9">
    <source>
        <dbReference type="SAM" id="MobiDB-lite"/>
    </source>
</evidence>
<keyword evidence="4" id="KW-0808">Transferase</keyword>
<keyword evidence="8" id="KW-0862">Zinc</keyword>
<evidence type="ECO:0000256" key="4">
    <source>
        <dbReference type="ARBA" id="ARBA00022679"/>
    </source>
</evidence>
<evidence type="ECO:0000313" key="12">
    <source>
        <dbReference type="Proteomes" id="UP000886885"/>
    </source>
</evidence>
<dbReference type="OrthoDB" id="8062037at2759"/>
<sequence length="331" mass="36975">MGSVCCCLRADDFEDYMNPENSVYRNCICLGCFVQNFLHVYTSIFQRGQLHSVPSSIQGAASLTSSSSLDNSLADMYRSPPRPLPYDADPRCIRMQRDGLVSTRDKGSSHSHEESEPLRSDSDVDSESFSTGDKWNVSACEDGGKEQRSRSSLKLSSAKATVGNGYVYSSSEEEDVCPTCLDGKILDLALIGTLVVNVLKMLKICSYGLGVLTIKLSFFYPLTYAEYTQENPKIMTKCSHHFHLGCIYEWMERSDGCPVCGKLRFERFTENLLFCPLLAHEVLKETFGYSGLLLKCHRQQHVGRNCEVAVPQVSLPRGIEKPQFAENSFLT</sequence>
<dbReference type="Pfam" id="PF12678">
    <property type="entry name" value="zf-rbx1"/>
    <property type="match status" value="1"/>
</dbReference>
<dbReference type="GO" id="GO:0008270">
    <property type="term" value="F:zinc ion binding"/>
    <property type="evidence" value="ECO:0007669"/>
    <property type="project" value="UniProtKB-KW"/>
</dbReference>
<keyword evidence="7" id="KW-0833">Ubl conjugation pathway</keyword>
<feature type="compositionally biased region" description="Basic and acidic residues" evidence="9">
    <location>
        <begin position="102"/>
        <end position="122"/>
    </location>
</feature>
<organism evidence="11 12">
    <name type="scientific">Populus tomentosa</name>
    <name type="common">Chinese white poplar</name>
    <dbReference type="NCBI Taxonomy" id="118781"/>
    <lineage>
        <taxon>Eukaryota</taxon>
        <taxon>Viridiplantae</taxon>
        <taxon>Streptophyta</taxon>
        <taxon>Embryophyta</taxon>
        <taxon>Tracheophyta</taxon>
        <taxon>Spermatophyta</taxon>
        <taxon>Magnoliopsida</taxon>
        <taxon>eudicotyledons</taxon>
        <taxon>Gunneridae</taxon>
        <taxon>Pentapetalae</taxon>
        <taxon>rosids</taxon>
        <taxon>fabids</taxon>
        <taxon>Malpighiales</taxon>
        <taxon>Salicaceae</taxon>
        <taxon>Saliceae</taxon>
        <taxon>Populus</taxon>
    </lineage>
</organism>
<comment type="caution">
    <text evidence="11">The sequence shown here is derived from an EMBL/GenBank/DDBJ whole genome shotgun (WGS) entry which is preliminary data.</text>
</comment>
<evidence type="ECO:0000256" key="1">
    <source>
        <dbReference type="ARBA" id="ARBA00000900"/>
    </source>
</evidence>
<dbReference type="SMART" id="SM00184">
    <property type="entry name" value="RING"/>
    <property type="match status" value="1"/>
</dbReference>
<proteinExistence type="predicted"/>